<proteinExistence type="predicted"/>
<gene>
    <name evidence="2" type="ORF">O0S08_36805</name>
</gene>
<dbReference type="RefSeq" id="WP_269034138.1">
    <property type="nucleotide sequence ID" value="NZ_CP114040.1"/>
</dbReference>
<dbReference type="Gene3D" id="3.40.50.720">
    <property type="entry name" value="NAD(P)-binding Rossmann-like Domain"/>
    <property type="match status" value="1"/>
</dbReference>
<dbReference type="PANTHER" id="PTHR47129">
    <property type="entry name" value="QUINONE OXIDOREDUCTASE 2"/>
    <property type="match status" value="1"/>
</dbReference>
<dbReference type="Gene3D" id="3.90.25.10">
    <property type="entry name" value="UDP-galactose 4-epimerase, domain 1"/>
    <property type="match status" value="1"/>
</dbReference>
<protein>
    <submittedName>
        <fullName evidence="2">NAD(P)H-binding protein</fullName>
    </submittedName>
</protein>
<dbReference type="InterPro" id="IPR036291">
    <property type="entry name" value="NAD(P)-bd_dom_sf"/>
</dbReference>
<evidence type="ECO:0000313" key="3">
    <source>
        <dbReference type="Proteomes" id="UP001164459"/>
    </source>
</evidence>
<organism evidence="2 3">
    <name type="scientific">Nannocystis punicea</name>
    <dbReference type="NCBI Taxonomy" id="2995304"/>
    <lineage>
        <taxon>Bacteria</taxon>
        <taxon>Pseudomonadati</taxon>
        <taxon>Myxococcota</taxon>
        <taxon>Polyangia</taxon>
        <taxon>Nannocystales</taxon>
        <taxon>Nannocystaceae</taxon>
        <taxon>Nannocystis</taxon>
    </lineage>
</organism>
<evidence type="ECO:0000313" key="2">
    <source>
        <dbReference type="EMBL" id="WAS91776.1"/>
    </source>
</evidence>
<keyword evidence="3" id="KW-1185">Reference proteome</keyword>
<dbReference type="InterPro" id="IPR052718">
    <property type="entry name" value="NmrA-type_oxidoreductase"/>
</dbReference>
<accession>A0ABY7GXS4</accession>
<sequence length="282" mass="29461">MFIVTGASGTLGSLVVDQLLARVPAERIGVSVRDPDKVRALAHRGVRVRHGDFDEPSTLADAFAGATDVLIISAAAVGELAVRRHATAIEAAKTAGARRIVYTSHMGAGLDSAFAPMPAHARTEALLGASGVPFVALRNGFYAASGRMVVGSAAETSELAAPADGPVSWTAHADLAEAAAIVLTEPERLTGVTPPLTAGAALDLADLARIASERTGRPIRRVVVDDVTYRERMLALQLPAPRVELLLGMFRASRAGEFAAVDPTLARLLGRAPRTMHDLAWA</sequence>
<feature type="domain" description="NAD(P)-binding" evidence="1">
    <location>
        <begin position="6"/>
        <end position="146"/>
    </location>
</feature>
<reference evidence="2" key="1">
    <citation type="submission" date="2022-11" db="EMBL/GenBank/DDBJ databases">
        <title>Minimal conservation of predation-associated metabolite biosynthetic gene clusters underscores biosynthetic potential of Myxococcota including descriptions for ten novel species: Archangium lansinium sp. nov., Myxococcus landrumus sp. nov., Nannocystis bai.</title>
        <authorList>
            <person name="Ahearne A."/>
            <person name="Stevens C."/>
            <person name="Dowd S."/>
        </authorList>
    </citation>
    <scope>NUCLEOTIDE SEQUENCE</scope>
    <source>
        <strain evidence="2">Fl3</strain>
    </source>
</reference>
<name>A0ABY7GXS4_9BACT</name>
<evidence type="ECO:0000259" key="1">
    <source>
        <dbReference type="Pfam" id="PF13460"/>
    </source>
</evidence>
<dbReference type="InterPro" id="IPR016040">
    <property type="entry name" value="NAD(P)-bd_dom"/>
</dbReference>
<dbReference type="Proteomes" id="UP001164459">
    <property type="component" value="Chromosome"/>
</dbReference>
<dbReference type="Pfam" id="PF13460">
    <property type="entry name" value="NAD_binding_10"/>
    <property type="match status" value="1"/>
</dbReference>
<dbReference type="PANTHER" id="PTHR47129:SF1">
    <property type="entry name" value="NMRA-LIKE DOMAIN-CONTAINING PROTEIN"/>
    <property type="match status" value="1"/>
</dbReference>
<dbReference type="EMBL" id="CP114040">
    <property type="protein sequence ID" value="WAS91776.1"/>
    <property type="molecule type" value="Genomic_DNA"/>
</dbReference>
<dbReference type="SUPFAM" id="SSF51735">
    <property type="entry name" value="NAD(P)-binding Rossmann-fold domains"/>
    <property type="match status" value="1"/>
</dbReference>